<gene>
    <name evidence="2" type="ORF">Pth03_74300</name>
</gene>
<evidence type="ECO:0000313" key="3">
    <source>
        <dbReference type="Proteomes" id="UP000605992"/>
    </source>
</evidence>
<comment type="caution">
    <text evidence="2">The sequence shown here is derived from an EMBL/GenBank/DDBJ whole genome shotgun (WGS) entry which is preliminary data.</text>
</comment>
<reference evidence="2" key="1">
    <citation type="submission" date="2021-01" db="EMBL/GenBank/DDBJ databases">
        <title>Whole genome shotgun sequence of Planotetraspora thailandica NBRC 104271.</title>
        <authorList>
            <person name="Komaki H."/>
            <person name="Tamura T."/>
        </authorList>
    </citation>
    <scope>NUCLEOTIDE SEQUENCE</scope>
    <source>
        <strain evidence="2">NBRC 104271</strain>
    </source>
</reference>
<protein>
    <submittedName>
        <fullName evidence="2">Uncharacterized protein</fullName>
    </submittedName>
</protein>
<accession>A0A8J4DEP8</accession>
<proteinExistence type="predicted"/>
<keyword evidence="3" id="KW-1185">Reference proteome</keyword>
<feature type="compositionally biased region" description="Basic residues" evidence="1">
    <location>
        <begin position="45"/>
        <end position="64"/>
    </location>
</feature>
<evidence type="ECO:0000256" key="1">
    <source>
        <dbReference type="SAM" id="MobiDB-lite"/>
    </source>
</evidence>
<dbReference type="EMBL" id="BOOR01000076">
    <property type="protein sequence ID" value="GII59041.1"/>
    <property type="molecule type" value="Genomic_DNA"/>
</dbReference>
<name>A0A8J4DEP8_9ACTN</name>
<dbReference type="AlphaFoldDB" id="A0A8J4DEP8"/>
<organism evidence="2 3">
    <name type="scientific">Planotetraspora thailandica</name>
    <dbReference type="NCBI Taxonomy" id="487172"/>
    <lineage>
        <taxon>Bacteria</taxon>
        <taxon>Bacillati</taxon>
        <taxon>Actinomycetota</taxon>
        <taxon>Actinomycetes</taxon>
        <taxon>Streptosporangiales</taxon>
        <taxon>Streptosporangiaceae</taxon>
        <taxon>Planotetraspora</taxon>
    </lineage>
</organism>
<evidence type="ECO:0000313" key="2">
    <source>
        <dbReference type="EMBL" id="GII59041.1"/>
    </source>
</evidence>
<dbReference type="Proteomes" id="UP000605992">
    <property type="component" value="Unassembled WGS sequence"/>
</dbReference>
<feature type="region of interest" description="Disordered" evidence="1">
    <location>
        <begin position="37"/>
        <end position="73"/>
    </location>
</feature>
<sequence length="86" mass="9766">MLGGRLDYVFDRIRVLVCTLALTGGQFRATGQEVYLSRGTPAGRTRPRRRLRRDHRPRGRRRGLSSRDFTRTPALIETRAQASVVG</sequence>